<feature type="region of interest" description="Disordered" evidence="2">
    <location>
        <begin position="1"/>
        <end position="73"/>
    </location>
</feature>
<dbReference type="AlphaFoldDB" id="A0A223RRW3"/>
<evidence type="ECO:0000313" key="5">
    <source>
        <dbReference type="Proteomes" id="UP000215043"/>
    </source>
</evidence>
<protein>
    <recommendedName>
        <fullName evidence="3">BD-FAE-like domain-containing protein</fullName>
    </recommendedName>
</protein>
<accession>A0A223RRW3</accession>
<evidence type="ECO:0000259" key="3">
    <source>
        <dbReference type="Pfam" id="PF20434"/>
    </source>
</evidence>
<gene>
    <name evidence="4" type="ORF">CDG81_10400</name>
</gene>
<dbReference type="InterPro" id="IPR050300">
    <property type="entry name" value="GDXG_lipolytic_enzyme"/>
</dbReference>
<dbReference type="InterPro" id="IPR029058">
    <property type="entry name" value="AB_hydrolase_fold"/>
</dbReference>
<feature type="compositionally biased region" description="Polar residues" evidence="2">
    <location>
        <begin position="94"/>
        <end position="106"/>
    </location>
</feature>
<feature type="compositionally biased region" description="Basic and acidic residues" evidence="2">
    <location>
        <begin position="118"/>
        <end position="131"/>
    </location>
</feature>
<sequence>MIRCGWPSWRARPSSRPRTRPSRHDGSPRSSARTATVACARWRATSRKSWSCAARGRASTSPESPLHEPTPDRGCGSCPWWTRHRPAPTCTCAGDTTRQRCGSSPTWPKRSPAATPADHAERPNSRSDNHVGGHGAAGHTLENVPDASSTPDEPVRITRNIDFAHRDTGELLLDLYHPAATGRAVPVVLWLHGGGWFTGDRSLAPDLAHHARTTGCAMATVEYRLSGQAVFPAQLHDVRAAIRFLREHAEHYGLDAAHLGLWGGSAGGHLAALAGLTGHLPDVLGEPSTGANTSVQAVSVSYAPTDLAAVVAEAERTHGHTDAASPEQRLLGTHPASHPAAARQASPLSWVSPDAPPFQISHGTDDVLVPQQQSQQLHEALTTANVPSELYLLTGYRHGFLNPPGRADVPASPAMDHGRLWTEQPATALYRTSARPEATAERTRFGFTDIDAFFREHLTTTTENTNSRAETGQPR</sequence>
<evidence type="ECO:0000256" key="2">
    <source>
        <dbReference type="SAM" id="MobiDB-lite"/>
    </source>
</evidence>
<evidence type="ECO:0000313" key="4">
    <source>
        <dbReference type="EMBL" id="ASU78616.1"/>
    </source>
</evidence>
<dbReference type="KEGG" id="aey:CDG81_10400"/>
<dbReference type="SUPFAM" id="SSF53474">
    <property type="entry name" value="alpha/beta-Hydrolases"/>
    <property type="match status" value="1"/>
</dbReference>
<dbReference type="Pfam" id="PF20434">
    <property type="entry name" value="BD-FAE"/>
    <property type="match status" value="1"/>
</dbReference>
<dbReference type="Proteomes" id="UP000215043">
    <property type="component" value="Chromosome"/>
</dbReference>
<dbReference type="Gene3D" id="3.40.50.1820">
    <property type="entry name" value="alpha/beta hydrolase"/>
    <property type="match status" value="1"/>
</dbReference>
<reference evidence="4 5" key="1">
    <citation type="submission" date="2017-08" db="EMBL/GenBank/DDBJ databases">
        <title>The complete genome sequence of moderately halophilic actinomycete Actinopolyspora erythraea YIM 90600, the producer of novel erythromycin, novel actinopolysporins A-C and tubercidin.</title>
        <authorList>
            <person name="Yin M."/>
            <person name="Tang S."/>
        </authorList>
    </citation>
    <scope>NUCLEOTIDE SEQUENCE [LARGE SCALE GENOMIC DNA]</scope>
    <source>
        <strain evidence="4 5">YIM 90600</strain>
    </source>
</reference>
<proteinExistence type="predicted"/>
<dbReference type="PANTHER" id="PTHR48081:SF13">
    <property type="entry name" value="ALPHA_BETA HYDROLASE"/>
    <property type="match status" value="1"/>
</dbReference>
<dbReference type="GO" id="GO:0016787">
    <property type="term" value="F:hydrolase activity"/>
    <property type="evidence" value="ECO:0007669"/>
    <property type="project" value="UniProtKB-KW"/>
</dbReference>
<evidence type="ECO:0000256" key="1">
    <source>
        <dbReference type="ARBA" id="ARBA00022801"/>
    </source>
</evidence>
<dbReference type="PANTHER" id="PTHR48081">
    <property type="entry name" value="AB HYDROLASE SUPERFAMILY PROTEIN C4A8.06C"/>
    <property type="match status" value="1"/>
</dbReference>
<feature type="region of interest" description="Disordered" evidence="2">
    <location>
        <begin position="315"/>
        <end position="363"/>
    </location>
</feature>
<name>A0A223RRW3_9ACTN</name>
<keyword evidence="1" id="KW-0378">Hydrolase</keyword>
<dbReference type="EMBL" id="CP022752">
    <property type="protein sequence ID" value="ASU78616.1"/>
    <property type="molecule type" value="Genomic_DNA"/>
</dbReference>
<dbReference type="InterPro" id="IPR049492">
    <property type="entry name" value="BD-FAE-like_dom"/>
</dbReference>
<organism evidence="4 5">
    <name type="scientific">Actinopolyspora erythraea</name>
    <dbReference type="NCBI Taxonomy" id="414996"/>
    <lineage>
        <taxon>Bacteria</taxon>
        <taxon>Bacillati</taxon>
        <taxon>Actinomycetota</taxon>
        <taxon>Actinomycetes</taxon>
        <taxon>Actinopolysporales</taxon>
        <taxon>Actinopolysporaceae</taxon>
        <taxon>Actinopolyspora</taxon>
    </lineage>
</organism>
<feature type="domain" description="BD-FAE-like" evidence="3">
    <location>
        <begin position="173"/>
        <end position="381"/>
    </location>
</feature>
<feature type="region of interest" description="Disordered" evidence="2">
    <location>
        <begin position="92"/>
        <end position="154"/>
    </location>
</feature>